<evidence type="ECO:0000256" key="1">
    <source>
        <dbReference type="ARBA" id="ARBA00022679"/>
    </source>
</evidence>
<comment type="caution">
    <text evidence="5">The sequence shown here is derived from an EMBL/GenBank/DDBJ whole genome shotgun (WGS) entry which is preliminary data.</text>
</comment>
<dbReference type="PANTHER" id="PTHR39643:SF1">
    <property type="entry name" value="CCA-ADDING ENZYME"/>
    <property type="match status" value="1"/>
</dbReference>
<dbReference type="InterPro" id="IPR048833">
    <property type="entry name" value="CAA_C"/>
</dbReference>
<dbReference type="GO" id="GO:0003723">
    <property type="term" value="F:RNA binding"/>
    <property type="evidence" value="ECO:0007669"/>
    <property type="project" value="InterPro"/>
</dbReference>
<keyword evidence="2" id="KW-0547">Nucleotide-binding</keyword>
<evidence type="ECO:0000259" key="4">
    <source>
        <dbReference type="Pfam" id="PF21133"/>
    </source>
</evidence>
<dbReference type="PANTHER" id="PTHR39643">
    <property type="entry name" value="CCA-ADDING ENZYME"/>
    <property type="match status" value="1"/>
</dbReference>
<dbReference type="Gene3D" id="3.30.70.590">
    <property type="entry name" value="Poly(A) polymerase predicted RNA binding domain"/>
    <property type="match status" value="1"/>
</dbReference>
<dbReference type="GO" id="GO:0004810">
    <property type="term" value="F:CCA tRNA nucleotidyltransferase activity"/>
    <property type="evidence" value="ECO:0007669"/>
    <property type="project" value="InterPro"/>
</dbReference>
<dbReference type="EMBL" id="AUZX01012420">
    <property type="protein sequence ID" value="EQD39352.1"/>
    <property type="molecule type" value="Genomic_DNA"/>
</dbReference>
<dbReference type="GO" id="GO:0001680">
    <property type="term" value="P:tRNA 3'-terminal CCA addition"/>
    <property type="evidence" value="ECO:0007669"/>
    <property type="project" value="InterPro"/>
</dbReference>
<dbReference type="Pfam" id="PF21133">
    <property type="entry name" value="CAA_C"/>
    <property type="match status" value="1"/>
</dbReference>
<organism evidence="5">
    <name type="scientific">mine drainage metagenome</name>
    <dbReference type="NCBI Taxonomy" id="410659"/>
    <lineage>
        <taxon>unclassified sequences</taxon>
        <taxon>metagenomes</taxon>
        <taxon>ecological metagenomes</taxon>
    </lineage>
</organism>
<dbReference type="InterPro" id="IPR011068">
    <property type="entry name" value="NuclTrfase_I-like_C"/>
</dbReference>
<sequence length="195" mass="22662">MFIKNPSTDYFGLEPIQVPAENVNRGTKFYLIKFKRPDIVDDIIFPQVQKMINSIIRNAQIKGFRILNSEHYIGGNGEYVEVLLELEKDLLPNVIIHTGPPVDLENVLIFMEKYSRMKTLRGPYVNGDRLYVELPNDKREFIQNLREDIRSIDLGKHINKIKQNMIIESYDEKPPDLEVTKVFLSKKNPNTLLSS</sequence>
<protein>
    <submittedName>
        <fullName evidence="5">tRNA CCA-pyrophosphorylase</fullName>
    </submittedName>
</protein>
<keyword evidence="3" id="KW-0067">ATP-binding</keyword>
<dbReference type="InterPro" id="IPR008229">
    <property type="entry name" value="CCA-adding_arc"/>
</dbReference>
<keyword evidence="1" id="KW-0808">Transferase</keyword>
<accession>T0Z5A8</accession>
<evidence type="ECO:0000256" key="2">
    <source>
        <dbReference type="ARBA" id="ARBA00022741"/>
    </source>
</evidence>
<evidence type="ECO:0000313" key="5">
    <source>
        <dbReference type="EMBL" id="EQD39352.1"/>
    </source>
</evidence>
<gene>
    <name evidence="5" type="ORF">B1A_16893</name>
</gene>
<dbReference type="GO" id="GO:0005524">
    <property type="term" value="F:ATP binding"/>
    <property type="evidence" value="ECO:0007669"/>
    <property type="project" value="UniProtKB-KW"/>
</dbReference>
<dbReference type="SUPFAM" id="SSF55003">
    <property type="entry name" value="PAP/Archaeal CCA-adding enzyme, C-terminal domain"/>
    <property type="match status" value="1"/>
</dbReference>
<dbReference type="Gene3D" id="3.30.70.1550">
    <property type="entry name" value="Archaeal tRNA CCA-adding enzyme catalytic domain"/>
    <property type="match status" value="1"/>
</dbReference>
<feature type="domain" description="CCA-adding enzyme C-terminal" evidence="4">
    <location>
        <begin position="25"/>
        <end position="162"/>
    </location>
</feature>
<name>T0Z5A8_9ZZZZ</name>
<proteinExistence type="predicted"/>
<reference evidence="5" key="1">
    <citation type="submission" date="2013-08" db="EMBL/GenBank/DDBJ databases">
        <authorList>
            <person name="Mendez C."/>
            <person name="Richter M."/>
            <person name="Ferrer M."/>
            <person name="Sanchez J."/>
        </authorList>
    </citation>
    <scope>NUCLEOTIDE SEQUENCE</scope>
</reference>
<dbReference type="AlphaFoldDB" id="T0Z5A8"/>
<reference evidence="5" key="2">
    <citation type="journal article" date="2014" name="ISME J.">
        <title>Microbial stratification in low pH oxic and suboxic macroscopic growths along an acid mine drainage.</title>
        <authorList>
            <person name="Mendez-Garcia C."/>
            <person name="Mesa V."/>
            <person name="Sprenger R.R."/>
            <person name="Richter M."/>
            <person name="Diez M.S."/>
            <person name="Solano J."/>
            <person name="Bargiela R."/>
            <person name="Golyshina O.V."/>
            <person name="Manteca A."/>
            <person name="Ramos J.L."/>
            <person name="Gallego J.R."/>
            <person name="Llorente I."/>
            <person name="Martins Dos Santos V.A."/>
            <person name="Jensen O.N."/>
            <person name="Pelaez A.I."/>
            <person name="Sanchez J."/>
            <person name="Ferrer M."/>
        </authorList>
    </citation>
    <scope>NUCLEOTIDE SEQUENCE</scope>
</reference>
<evidence type="ECO:0000256" key="3">
    <source>
        <dbReference type="ARBA" id="ARBA00022840"/>
    </source>
</evidence>